<evidence type="ECO:0000313" key="1">
    <source>
        <dbReference type="EMBL" id="EUA24121.1"/>
    </source>
</evidence>
<accession>X7ZYJ2</accession>
<dbReference type="AlphaFoldDB" id="X7ZYJ2"/>
<reference evidence="1" key="1">
    <citation type="submission" date="2014-01" db="EMBL/GenBank/DDBJ databases">
        <authorList>
            <person name="Brown-Elliot B."/>
            <person name="Wallace R."/>
            <person name="Lenaerts A."/>
            <person name="Ordway D."/>
            <person name="DeGroote M.A."/>
            <person name="Parker T."/>
            <person name="Sizemore C."/>
            <person name="Tallon L.J."/>
            <person name="Sadzewicz L.K."/>
            <person name="Sengamalay N."/>
            <person name="Fraser C.M."/>
            <person name="Hine E."/>
            <person name="Shefchek K.A."/>
            <person name="Das S.P."/>
            <person name="Tettelin H."/>
        </authorList>
    </citation>
    <scope>NUCLEOTIDE SEQUENCE [LARGE SCALE GENOMIC DNA]</scope>
    <source>
        <strain evidence="1">4042</strain>
    </source>
</reference>
<dbReference type="Gene3D" id="3.30.300.290">
    <property type="match status" value="1"/>
</dbReference>
<organism evidence="1">
    <name type="scientific">Mycobacterium xenopi 4042</name>
    <dbReference type="NCBI Taxonomy" id="1299334"/>
    <lineage>
        <taxon>Bacteria</taxon>
        <taxon>Bacillati</taxon>
        <taxon>Actinomycetota</taxon>
        <taxon>Actinomycetes</taxon>
        <taxon>Mycobacteriales</taxon>
        <taxon>Mycobacteriaceae</taxon>
        <taxon>Mycobacterium</taxon>
    </lineage>
</organism>
<protein>
    <submittedName>
        <fullName evidence="1">Uncharacterized protein</fullName>
    </submittedName>
</protein>
<sequence>MVRAVAWAVWDAQLDAAHIRIQAADEQAGTHSSAGHCSAG</sequence>
<name>X7ZYJ2_MYCXE</name>
<comment type="caution">
    <text evidence="1">The sequence shown here is derived from an EMBL/GenBank/DDBJ whole genome shotgun (WGS) entry which is preliminary data.</text>
</comment>
<gene>
    <name evidence="1" type="ORF">I553_6663</name>
</gene>
<dbReference type="EMBL" id="JAOB01000065">
    <property type="protein sequence ID" value="EUA24121.1"/>
    <property type="molecule type" value="Genomic_DNA"/>
</dbReference>
<proteinExistence type="predicted"/>